<dbReference type="InterPro" id="IPR006074">
    <property type="entry name" value="GTP1-OBG_CS"/>
</dbReference>
<dbReference type="InterPro" id="IPR014100">
    <property type="entry name" value="GTP-bd_Obg/CgtA"/>
</dbReference>
<dbReference type="PANTHER" id="PTHR11702:SF31">
    <property type="entry name" value="MITOCHONDRIAL RIBOSOME-ASSOCIATED GTPASE 2"/>
    <property type="match status" value="1"/>
</dbReference>
<reference evidence="12 13" key="1">
    <citation type="submission" date="2017-06" db="EMBL/GenBank/DDBJ databases">
        <authorList>
            <person name="Kim H.J."/>
            <person name="Triplett B.A."/>
        </authorList>
    </citation>
    <scope>NUCLEOTIDE SEQUENCE [LARGE SCALE GENOMIC DNA]</scope>
    <source>
        <strain evidence="12 13">DSM 13116</strain>
    </source>
</reference>
<keyword evidence="2 8" id="KW-0963">Cytoplasm</keyword>
<evidence type="ECO:0000259" key="10">
    <source>
        <dbReference type="PROSITE" id="PS51710"/>
    </source>
</evidence>
<accession>A0A238YA54</accession>
<feature type="binding site" evidence="8">
    <location>
        <begin position="220"/>
        <end position="223"/>
    </location>
    <ligand>
        <name>GTP</name>
        <dbReference type="ChEBI" id="CHEBI:37565"/>
    </ligand>
</feature>
<feature type="domain" description="OBG-type G" evidence="10">
    <location>
        <begin position="163"/>
        <end position="334"/>
    </location>
</feature>
<dbReference type="InterPro" id="IPR036726">
    <property type="entry name" value="GTP1_OBG_dom_sf"/>
</dbReference>
<dbReference type="GO" id="GO:0005737">
    <property type="term" value="C:cytoplasm"/>
    <property type="evidence" value="ECO:0007669"/>
    <property type="project" value="UniProtKB-SubCell"/>
</dbReference>
<dbReference type="FunFam" id="2.70.210.12:FF:000001">
    <property type="entry name" value="GTPase Obg"/>
    <property type="match status" value="1"/>
</dbReference>
<dbReference type="Gene3D" id="2.70.210.12">
    <property type="entry name" value="GTP1/OBG domain"/>
    <property type="match status" value="1"/>
</dbReference>
<protein>
    <recommendedName>
        <fullName evidence="8">GTPase Obg</fullName>
        <ecNumber evidence="8">3.6.5.-</ecNumber>
    </recommendedName>
    <alternativeName>
        <fullName evidence="8">GTP-binding protein Obg</fullName>
    </alternativeName>
</protein>
<dbReference type="CDD" id="cd01898">
    <property type="entry name" value="Obg"/>
    <property type="match status" value="1"/>
</dbReference>
<dbReference type="Pfam" id="PF01926">
    <property type="entry name" value="MMR_HSR1"/>
    <property type="match status" value="1"/>
</dbReference>
<feature type="binding site" evidence="8">
    <location>
        <begin position="315"/>
        <end position="317"/>
    </location>
    <ligand>
        <name>GTP</name>
        <dbReference type="ChEBI" id="CHEBI:37565"/>
    </ligand>
</feature>
<evidence type="ECO:0000256" key="2">
    <source>
        <dbReference type="ARBA" id="ARBA00022490"/>
    </source>
</evidence>
<comment type="subcellular location">
    <subcellularLocation>
        <location evidence="8">Cytoplasm</location>
    </subcellularLocation>
</comment>
<dbReference type="NCBIfam" id="NF008956">
    <property type="entry name" value="PRK12299.1"/>
    <property type="match status" value="1"/>
</dbReference>
<gene>
    <name evidence="8" type="primary">obg</name>
    <name evidence="12" type="ORF">SAMN04488503_0767</name>
</gene>
<feature type="binding site" evidence="8">
    <location>
        <begin position="194"/>
        <end position="198"/>
    </location>
    <ligand>
        <name>GTP</name>
        <dbReference type="ChEBI" id="CHEBI:37565"/>
    </ligand>
</feature>
<feature type="binding site" evidence="8">
    <location>
        <position position="176"/>
    </location>
    <ligand>
        <name>Mg(2+)</name>
        <dbReference type="ChEBI" id="CHEBI:18420"/>
    </ligand>
</feature>
<evidence type="ECO:0000313" key="13">
    <source>
        <dbReference type="Proteomes" id="UP000198324"/>
    </source>
</evidence>
<evidence type="ECO:0000256" key="4">
    <source>
        <dbReference type="ARBA" id="ARBA00022741"/>
    </source>
</evidence>
<feature type="domain" description="Obg" evidence="11">
    <location>
        <begin position="1"/>
        <end position="162"/>
    </location>
</feature>
<dbReference type="PANTHER" id="PTHR11702">
    <property type="entry name" value="DEVELOPMENTALLY REGULATED GTP-BINDING PROTEIN-RELATED"/>
    <property type="match status" value="1"/>
</dbReference>
<dbReference type="NCBIfam" id="NF008955">
    <property type="entry name" value="PRK12297.1"/>
    <property type="match status" value="1"/>
</dbReference>
<dbReference type="GO" id="GO:0003924">
    <property type="term" value="F:GTPase activity"/>
    <property type="evidence" value="ECO:0007669"/>
    <property type="project" value="UniProtKB-UniRule"/>
</dbReference>
<evidence type="ECO:0000256" key="1">
    <source>
        <dbReference type="ARBA" id="ARBA00007699"/>
    </source>
</evidence>
<evidence type="ECO:0000256" key="3">
    <source>
        <dbReference type="ARBA" id="ARBA00022723"/>
    </source>
</evidence>
<dbReference type="InterPro" id="IPR045086">
    <property type="entry name" value="OBG_GTPase"/>
</dbReference>
<dbReference type="PRINTS" id="PR00326">
    <property type="entry name" value="GTP1OBG"/>
</dbReference>
<dbReference type="InterPro" id="IPR006169">
    <property type="entry name" value="GTP1_OBG_dom"/>
</dbReference>
<keyword evidence="5 8" id="KW-0378">Hydrolase</keyword>
<keyword evidence="6 8" id="KW-0460">Magnesium</keyword>
<dbReference type="Proteomes" id="UP000198324">
    <property type="component" value="Unassembled WGS sequence"/>
</dbReference>
<dbReference type="HAMAP" id="MF_01454">
    <property type="entry name" value="GTPase_Obg"/>
    <property type="match status" value="1"/>
</dbReference>
<evidence type="ECO:0000259" key="11">
    <source>
        <dbReference type="PROSITE" id="PS51883"/>
    </source>
</evidence>
<feature type="region of interest" description="Disordered" evidence="9">
    <location>
        <begin position="14"/>
        <end position="41"/>
    </location>
</feature>
<feature type="binding site" evidence="8">
    <location>
        <begin position="169"/>
        <end position="176"/>
    </location>
    <ligand>
        <name>GTP</name>
        <dbReference type="ChEBI" id="CHEBI:37565"/>
    </ligand>
</feature>
<dbReference type="InterPro" id="IPR006073">
    <property type="entry name" value="GTP-bd"/>
</dbReference>
<dbReference type="SUPFAM" id="SSF82051">
    <property type="entry name" value="Obg GTP-binding protein N-terminal domain"/>
    <property type="match status" value="1"/>
</dbReference>
<keyword evidence="7 8" id="KW-0342">GTP-binding</keyword>
<evidence type="ECO:0000256" key="5">
    <source>
        <dbReference type="ARBA" id="ARBA00022801"/>
    </source>
</evidence>
<evidence type="ECO:0000256" key="7">
    <source>
        <dbReference type="ARBA" id="ARBA00023134"/>
    </source>
</evidence>
<name>A0A238YA54_9BACT</name>
<dbReference type="EC" id="3.6.5.-" evidence="8"/>
<feature type="binding site" evidence="8">
    <location>
        <position position="196"/>
    </location>
    <ligand>
        <name>Mg(2+)</name>
        <dbReference type="ChEBI" id="CHEBI:18420"/>
    </ligand>
</feature>
<dbReference type="PROSITE" id="PS51710">
    <property type="entry name" value="G_OBG"/>
    <property type="match status" value="1"/>
</dbReference>
<dbReference type="GO" id="GO:0000287">
    <property type="term" value="F:magnesium ion binding"/>
    <property type="evidence" value="ECO:0007669"/>
    <property type="project" value="InterPro"/>
</dbReference>
<dbReference type="PIRSF" id="PIRSF002401">
    <property type="entry name" value="GTP_bd_Obg/CgtA"/>
    <property type="match status" value="1"/>
</dbReference>
<keyword evidence="3 8" id="KW-0479">Metal-binding</keyword>
<sequence length="371" mass="39590">MRFVDEAVITVRSGKGGNGSASLRRAKNLPKGGPDGGDGGKGGDVVFCASPRLLTLYDFRAQRLFEAENGQNGQSQDKNGRGGEDLVIEVPVGTQLFFEADDGERHMLADLRRAGQRFVACPGGDGGRGNLHFKSSVNRAPKRAEAGRAGQEKRLRLELKVIADAGLLGLPNAGKSTFLSAVSAARPKIAAYPFTTLTPNLGVVEGQTPELAGRRLIIADIPGLIEGASEGLGLGHTFLKHVERTRFLVHILSGEDADPENPAAGFAMLDEELRAFDPELAQKPQIRVINKIDVLSAERMEALRANAPEGVLFVSALTGEGLPALLDEMWRRMGDAGAVDWAEEDQADAEGARNFGAEPWGEAAGFEDEEE</sequence>
<evidence type="ECO:0000256" key="6">
    <source>
        <dbReference type="ARBA" id="ARBA00022842"/>
    </source>
</evidence>
<proteinExistence type="inferred from homology"/>
<keyword evidence="13" id="KW-1185">Reference proteome</keyword>
<feature type="region of interest" description="Disordered" evidence="9">
    <location>
        <begin position="344"/>
        <end position="371"/>
    </location>
</feature>
<dbReference type="SUPFAM" id="SSF52540">
    <property type="entry name" value="P-loop containing nucleoside triphosphate hydrolases"/>
    <property type="match status" value="1"/>
</dbReference>
<comment type="cofactor">
    <cofactor evidence="8">
        <name>Mg(2+)</name>
        <dbReference type="ChEBI" id="CHEBI:18420"/>
    </cofactor>
</comment>
<comment type="function">
    <text evidence="8">An essential GTPase which binds GTP, GDP and possibly (p)ppGpp with moderate affinity, with high nucleotide exchange rates and a fairly low GTP hydrolysis rate. Plays a role in control of the cell cycle, stress response, ribosome biogenesis and in those bacteria that undergo differentiation, in morphogenesis control.</text>
</comment>
<evidence type="ECO:0000313" key="12">
    <source>
        <dbReference type="EMBL" id="SNR67219.1"/>
    </source>
</evidence>
<dbReference type="Pfam" id="PF01018">
    <property type="entry name" value="GTP1_OBG"/>
    <property type="match status" value="1"/>
</dbReference>
<dbReference type="RefSeq" id="WP_089271855.1">
    <property type="nucleotide sequence ID" value="NZ_FZOC01000001.1"/>
</dbReference>
<dbReference type="InterPro" id="IPR031167">
    <property type="entry name" value="G_OBG"/>
</dbReference>
<dbReference type="InterPro" id="IPR027417">
    <property type="entry name" value="P-loop_NTPase"/>
</dbReference>
<dbReference type="EMBL" id="FZOC01000001">
    <property type="protein sequence ID" value="SNR67219.1"/>
    <property type="molecule type" value="Genomic_DNA"/>
</dbReference>
<comment type="subunit">
    <text evidence="8">Monomer.</text>
</comment>
<dbReference type="NCBIfam" id="TIGR02729">
    <property type="entry name" value="Obg_CgtA"/>
    <property type="match status" value="1"/>
</dbReference>
<dbReference type="GO" id="GO:0005525">
    <property type="term" value="F:GTP binding"/>
    <property type="evidence" value="ECO:0007669"/>
    <property type="project" value="UniProtKB-UniRule"/>
</dbReference>
<evidence type="ECO:0000256" key="8">
    <source>
        <dbReference type="HAMAP-Rule" id="MF_01454"/>
    </source>
</evidence>
<evidence type="ECO:0000256" key="9">
    <source>
        <dbReference type="SAM" id="MobiDB-lite"/>
    </source>
</evidence>
<dbReference type="AlphaFoldDB" id="A0A238YA54"/>
<dbReference type="PROSITE" id="PS51883">
    <property type="entry name" value="OBG"/>
    <property type="match status" value="1"/>
</dbReference>
<dbReference type="Gene3D" id="3.40.50.300">
    <property type="entry name" value="P-loop containing nucleotide triphosphate hydrolases"/>
    <property type="match status" value="1"/>
</dbReference>
<dbReference type="GO" id="GO:0042254">
    <property type="term" value="P:ribosome biogenesis"/>
    <property type="evidence" value="ECO:0007669"/>
    <property type="project" value="UniProtKB-UniRule"/>
</dbReference>
<organism evidence="12 13">
    <name type="scientific">Humidesulfovibrio mexicanus</name>
    <dbReference type="NCBI Taxonomy" id="147047"/>
    <lineage>
        <taxon>Bacteria</taxon>
        <taxon>Pseudomonadati</taxon>
        <taxon>Thermodesulfobacteriota</taxon>
        <taxon>Desulfovibrionia</taxon>
        <taxon>Desulfovibrionales</taxon>
        <taxon>Desulfovibrionaceae</taxon>
        <taxon>Humidesulfovibrio</taxon>
    </lineage>
</organism>
<keyword evidence="4 8" id="KW-0547">Nucleotide-binding</keyword>
<comment type="similarity">
    <text evidence="1 8">Belongs to the TRAFAC class OBG-HflX-like GTPase superfamily. OBG GTPase family.</text>
</comment>
<feature type="binding site" evidence="8">
    <location>
        <begin position="290"/>
        <end position="293"/>
    </location>
    <ligand>
        <name>GTP</name>
        <dbReference type="ChEBI" id="CHEBI:37565"/>
    </ligand>
</feature>
<dbReference type="OrthoDB" id="9807318at2"/>
<dbReference type="GO" id="GO:0043022">
    <property type="term" value="F:ribosome binding"/>
    <property type="evidence" value="ECO:0007669"/>
    <property type="project" value="UniProtKB-ARBA"/>
</dbReference>
<dbReference type="PROSITE" id="PS00905">
    <property type="entry name" value="GTP1_OBG"/>
    <property type="match status" value="1"/>
</dbReference>